<keyword evidence="2" id="KW-0479">Metal-binding</keyword>
<evidence type="ECO:0000256" key="6">
    <source>
        <dbReference type="ARBA" id="ARBA00023242"/>
    </source>
</evidence>
<keyword evidence="3" id="KW-0677">Repeat</keyword>
<dbReference type="PROSITE" id="PS50157">
    <property type="entry name" value="ZINC_FINGER_C2H2_2"/>
    <property type="match status" value="2"/>
</dbReference>
<sequence>MRNHDLAARRCGNCHRVFSKVEHLRRHQRSHTGERPFHCVHCGRKYARSDVLNRHIRHHHPATDGPSHPDQASNSPTVGQMLHPHPQSQLDVDGDDADSESPAAACRMASASPRISAPVEGSSTQSPQSRVCTNDQWHDINFDVLQEMSPSRLGGLSGFLDDGPDVTMVNGQASEESEPLLSSRQELNPSQSFIDLSFGPQELLNDQSSAGIIAPELDFEFVLPDDLLLTPPGSGDQPVNPSAKSSISNDQFDQVRRLWPTRRRAVTSTPSPLSWDDILLHPEDNIFSSTSLKALASLDPPSQNESSWKFTVACRNRLTQTICPNYTAQLDKAMQAEASPEGDGPWTNGLPPTDILDMCLDLYFYRFQVHMPFVHAGTFNASETPGLLLFPMCIVGLMFLDKAVARKLILRYLPSAIRHCRTELASQALRHCPGPTFLTVLASGSLLLFIAASTAELAFEEERQALYEEMVSLARDRKLFYRPSFSSTLIQAVNDPDVTWKAWARIESAQRLTACLLLTDAYSAQMLGVPPVLSPGEIQVPIIGPDDVFTVFNSKKWTALIGSRDPWNRVLSMAADSENYIQDLTGFGLQVVLAMTWLRILKSQRSVHSVSDKGTSHSTLQAHDTNASCLPFLIKAYGGSLMNGNGNSLILWHYIGLCLTTNLSTIEDAAGRNGPEAAKSAVDSLKTWANSPAARRACLHAIHALPASSHQRLSEGVMLHTEMALFTAALVLGFYIFTAPRFDTSDHTPCYDLFEDVDWAGVGNAGLGSEQQEPYAPFPPPHPPHPPLPSYSPSSSTCAATIFIQNGGPISFRGAEYHNPYGAARRAFMNYAAHLEDIGRWNVEEYCKVLHIISGTLFASETRDLAA</sequence>
<name>A0ABR4IDH5_9EURO</name>
<dbReference type="InterPro" id="IPR051059">
    <property type="entry name" value="VerF-like"/>
</dbReference>
<organism evidence="10 11">
    <name type="scientific">Aspergillus cavernicola</name>
    <dbReference type="NCBI Taxonomy" id="176166"/>
    <lineage>
        <taxon>Eukaryota</taxon>
        <taxon>Fungi</taxon>
        <taxon>Dikarya</taxon>
        <taxon>Ascomycota</taxon>
        <taxon>Pezizomycotina</taxon>
        <taxon>Eurotiomycetes</taxon>
        <taxon>Eurotiomycetidae</taxon>
        <taxon>Eurotiales</taxon>
        <taxon>Aspergillaceae</taxon>
        <taxon>Aspergillus</taxon>
        <taxon>Aspergillus subgen. Nidulantes</taxon>
    </lineage>
</organism>
<dbReference type="Gene3D" id="3.30.160.60">
    <property type="entry name" value="Classic Zinc Finger"/>
    <property type="match status" value="2"/>
</dbReference>
<gene>
    <name evidence="10" type="ORF">BDW59DRAFT_172176</name>
</gene>
<proteinExistence type="predicted"/>
<evidence type="ECO:0000256" key="4">
    <source>
        <dbReference type="ARBA" id="ARBA00022771"/>
    </source>
</evidence>
<evidence type="ECO:0000256" key="1">
    <source>
        <dbReference type="ARBA" id="ARBA00004123"/>
    </source>
</evidence>
<accession>A0ABR4IDH5</accession>
<reference evidence="10 11" key="1">
    <citation type="submission" date="2024-07" db="EMBL/GenBank/DDBJ databases">
        <title>Section-level genome sequencing and comparative genomics of Aspergillus sections Usti and Cavernicolus.</title>
        <authorList>
            <consortium name="Lawrence Berkeley National Laboratory"/>
            <person name="Nybo J.L."/>
            <person name="Vesth T.C."/>
            <person name="Theobald S."/>
            <person name="Frisvad J.C."/>
            <person name="Larsen T.O."/>
            <person name="Kjaerboelling I."/>
            <person name="Rothschild-Mancinelli K."/>
            <person name="Lyhne E.K."/>
            <person name="Kogle M.E."/>
            <person name="Barry K."/>
            <person name="Clum A."/>
            <person name="Na H."/>
            <person name="Ledsgaard L."/>
            <person name="Lin J."/>
            <person name="Lipzen A."/>
            <person name="Kuo A."/>
            <person name="Riley R."/>
            <person name="Mondo S."/>
            <person name="LaButti K."/>
            <person name="Haridas S."/>
            <person name="Pangalinan J."/>
            <person name="Salamov A.A."/>
            <person name="Simmons B.A."/>
            <person name="Magnuson J.K."/>
            <person name="Chen J."/>
            <person name="Drula E."/>
            <person name="Henrissat B."/>
            <person name="Wiebenga A."/>
            <person name="Lubbers R.J."/>
            <person name="Gomes A.C."/>
            <person name="Makela M.R."/>
            <person name="Stajich J."/>
            <person name="Grigoriev I.V."/>
            <person name="Mortensen U.H."/>
            <person name="De vries R.P."/>
            <person name="Baker S.E."/>
            <person name="Andersen M.R."/>
        </authorList>
    </citation>
    <scope>NUCLEOTIDE SEQUENCE [LARGE SCALE GENOMIC DNA]</scope>
    <source>
        <strain evidence="10 11">CBS 600.67</strain>
    </source>
</reference>
<dbReference type="PROSITE" id="PS00028">
    <property type="entry name" value="ZINC_FINGER_C2H2_1"/>
    <property type="match status" value="1"/>
</dbReference>
<evidence type="ECO:0000256" key="5">
    <source>
        <dbReference type="ARBA" id="ARBA00022833"/>
    </source>
</evidence>
<dbReference type="Proteomes" id="UP001610335">
    <property type="component" value="Unassembled WGS sequence"/>
</dbReference>
<protein>
    <recommendedName>
        <fullName evidence="9">C2H2-type domain-containing protein</fullName>
    </recommendedName>
</protein>
<evidence type="ECO:0000313" key="11">
    <source>
        <dbReference type="Proteomes" id="UP001610335"/>
    </source>
</evidence>
<evidence type="ECO:0000256" key="3">
    <source>
        <dbReference type="ARBA" id="ARBA00022737"/>
    </source>
</evidence>
<dbReference type="PANTHER" id="PTHR40626">
    <property type="entry name" value="MIP31509P"/>
    <property type="match status" value="1"/>
</dbReference>
<dbReference type="EMBL" id="JBFXLS010000034">
    <property type="protein sequence ID" value="KAL2825810.1"/>
    <property type="molecule type" value="Genomic_DNA"/>
</dbReference>
<feature type="compositionally biased region" description="Pro residues" evidence="8">
    <location>
        <begin position="776"/>
        <end position="790"/>
    </location>
</feature>
<dbReference type="InterPro" id="IPR036236">
    <property type="entry name" value="Znf_C2H2_sf"/>
</dbReference>
<evidence type="ECO:0000259" key="9">
    <source>
        <dbReference type="PROSITE" id="PS50157"/>
    </source>
</evidence>
<keyword evidence="6" id="KW-0539">Nucleus</keyword>
<dbReference type="CDD" id="cd12148">
    <property type="entry name" value="fungal_TF_MHR"/>
    <property type="match status" value="1"/>
</dbReference>
<dbReference type="PANTHER" id="PTHR40626:SF7">
    <property type="entry name" value="TRANSCRIPTION FACTOR, PUTATIVE (AFU_ORTHOLOGUE AFUA_1G04110)-RELATED"/>
    <property type="match status" value="1"/>
</dbReference>
<dbReference type="SUPFAM" id="SSF57667">
    <property type="entry name" value="beta-beta-alpha zinc fingers"/>
    <property type="match status" value="1"/>
</dbReference>
<keyword evidence="11" id="KW-1185">Reference proteome</keyword>
<comment type="caution">
    <text evidence="10">The sequence shown here is derived from an EMBL/GenBank/DDBJ whole genome shotgun (WGS) entry which is preliminary data.</text>
</comment>
<evidence type="ECO:0000256" key="8">
    <source>
        <dbReference type="SAM" id="MobiDB-lite"/>
    </source>
</evidence>
<comment type="subcellular location">
    <subcellularLocation>
        <location evidence="1">Nucleus</location>
    </subcellularLocation>
</comment>
<feature type="compositionally biased region" description="Polar residues" evidence="8">
    <location>
        <begin position="121"/>
        <end position="131"/>
    </location>
</feature>
<feature type="domain" description="C2H2-type" evidence="9">
    <location>
        <begin position="37"/>
        <end position="59"/>
    </location>
</feature>
<evidence type="ECO:0000256" key="7">
    <source>
        <dbReference type="PROSITE-ProRule" id="PRU00042"/>
    </source>
</evidence>
<feature type="region of interest" description="Disordered" evidence="8">
    <location>
        <begin position="770"/>
        <end position="793"/>
    </location>
</feature>
<keyword evidence="4 7" id="KW-0863">Zinc-finger</keyword>
<keyword evidence="5" id="KW-0862">Zinc</keyword>
<dbReference type="Pfam" id="PF04082">
    <property type="entry name" value="Fungal_trans"/>
    <property type="match status" value="1"/>
</dbReference>
<dbReference type="InterPro" id="IPR013087">
    <property type="entry name" value="Znf_C2H2_type"/>
</dbReference>
<evidence type="ECO:0000256" key="2">
    <source>
        <dbReference type="ARBA" id="ARBA00022723"/>
    </source>
</evidence>
<feature type="domain" description="C2H2-type" evidence="9">
    <location>
        <begin position="9"/>
        <end position="36"/>
    </location>
</feature>
<dbReference type="InterPro" id="IPR007219">
    <property type="entry name" value="XnlR_reg_dom"/>
</dbReference>
<feature type="region of interest" description="Disordered" evidence="8">
    <location>
        <begin position="58"/>
        <end position="131"/>
    </location>
</feature>
<evidence type="ECO:0000313" key="10">
    <source>
        <dbReference type="EMBL" id="KAL2825810.1"/>
    </source>
</evidence>
<dbReference type="SMART" id="SM00355">
    <property type="entry name" value="ZnF_C2H2"/>
    <property type="match status" value="2"/>
</dbReference>